<keyword evidence="7" id="KW-0862">Zinc</keyword>
<feature type="domain" description="C2H2-type" evidence="14">
    <location>
        <begin position="203"/>
        <end position="230"/>
    </location>
</feature>
<evidence type="ECO:0000313" key="15">
    <source>
        <dbReference type="Ensembl" id="ENSNMLP00000003385.1"/>
    </source>
</evidence>
<accession>A0A8C6SBR0</accession>
<feature type="region of interest" description="Disordered" evidence="13">
    <location>
        <begin position="47"/>
        <end position="67"/>
    </location>
</feature>
<keyword evidence="8" id="KW-0805">Transcription regulation</keyword>
<dbReference type="PANTHER" id="PTHR24388:SF54">
    <property type="entry name" value="PROTEIN ESCARGOT"/>
    <property type="match status" value="1"/>
</dbReference>
<keyword evidence="4" id="KW-0479">Metal-binding</keyword>
<dbReference type="SMART" id="SM00355">
    <property type="entry name" value="ZnF_C2H2"/>
    <property type="match status" value="4"/>
</dbReference>
<evidence type="ECO:0000256" key="7">
    <source>
        <dbReference type="ARBA" id="ARBA00022833"/>
    </source>
</evidence>
<dbReference type="GO" id="GO:0005634">
    <property type="term" value="C:nucleus"/>
    <property type="evidence" value="ECO:0007669"/>
    <property type="project" value="UniProtKB-SubCell"/>
</dbReference>
<feature type="region of interest" description="Disordered" evidence="13">
    <location>
        <begin position="99"/>
        <end position="121"/>
    </location>
</feature>
<dbReference type="GO" id="GO:0008270">
    <property type="term" value="F:zinc ion binding"/>
    <property type="evidence" value="ECO:0007669"/>
    <property type="project" value="UniProtKB-KW"/>
</dbReference>
<dbReference type="InterPro" id="IPR036236">
    <property type="entry name" value="Znf_C2H2_sf"/>
</dbReference>
<dbReference type="InterPro" id="IPR050527">
    <property type="entry name" value="Snail/Krueppel_Znf"/>
</dbReference>
<name>A0A8C6SBR0_9GOBI</name>
<evidence type="ECO:0000256" key="4">
    <source>
        <dbReference type="ARBA" id="ARBA00022723"/>
    </source>
</evidence>
<keyword evidence="9" id="KW-0238">DNA-binding</keyword>
<dbReference type="FunFam" id="3.30.160.60:FF:000180">
    <property type="entry name" value="Zinc finger protein 689"/>
    <property type="match status" value="1"/>
</dbReference>
<evidence type="ECO:0000256" key="3">
    <source>
        <dbReference type="ARBA" id="ARBA00006991"/>
    </source>
</evidence>
<evidence type="ECO:0000256" key="2">
    <source>
        <dbReference type="ARBA" id="ARBA00004123"/>
    </source>
</evidence>
<proteinExistence type="inferred from homology"/>
<evidence type="ECO:0000256" key="12">
    <source>
        <dbReference type="PROSITE-ProRule" id="PRU00042"/>
    </source>
</evidence>
<feature type="compositionally biased region" description="Basic and acidic residues" evidence="13">
    <location>
        <begin position="47"/>
        <end position="61"/>
    </location>
</feature>
<feature type="compositionally biased region" description="Basic and acidic residues" evidence="13">
    <location>
        <begin position="110"/>
        <end position="120"/>
    </location>
</feature>
<comment type="function">
    <text evidence="1">May be involved in transcriptional regulation.</text>
</comment>
<feature type="domain" description="C2H2-type" evidence="14">
    <location>
        <begin position="175"/>
        <end position="202"/>
    </location>
</feature>
<dbReference type="SUPFAM" id="SSF57667">
    <property type="entry name" value="beta-beta-alpha zinc fingers"/>
    <property type="match status" value="2"/>
</dbReference>
<dbReference type="Proteomes" id="UP000694523">
    <property type="component" value="Unplaced"/>
</dbReference>
<reference evidence="15" key="2">
    <citation type="submission" date="2025-09" db="UniProtKB">
        <authorList>
            <consortium name="Ensembl"/>
        </authorList>
    </citation>
    <scope>IDENTIFICATION</scope>
</reference>
<keyword evidence="6 12" id="KW-0863">Zinc-finger</keyword>
<dbReference type="PROSITE" id="PS00028">
    <property type="entry name" value="ZINC_FINGER_C2H2_1"/>
    <property type="match status" value="3"/>
</dbReference>
<dbReference type="Ensembl" id="ENSNMLT00000003872.1">
    <property type="protein sequence ID" value="ENSNMLP00000003385.1"/>
    <property type="gene ID" value="ENSNMLG00000002437.1"/>
</dbReference>
<evidence type="ECO:0000313" key="16">
    <source>
        <dbReference type="Proteomes" id="UP000694523"/>
    </source>
</evidence>
<dbReference type="Gene3D" id="3.30.160.60">
    <property type="entry name" value="Classic Zinc Finger"/>
    <property type="match status" value="4"/>
</dbReference>
<keyword evidence="16" id="KW-1185">Reference proteome</keyword>
<feature type="domain" description="C2H2-type" evidence="14">
    <location>
        <begin position="147"/>
        <end position="174"/>
    </location>
</feature>
<keyword evidence="5" id="KW-0677">Repeat</keyword>
<evidence type="ECO:0000256" key="5">
    <source>
        <dbReference type="ARBA" id="ARBA00022737"/>
    </source>
</evidence>
<dbReference type="FunFam" id="3.30.160.60:FF:000771">
    <property type="entry name" value="zinc finger protein 648"/>
    <property type="match status" value="1"/>
</dbReference>
<evidence type="ECO:0000256" key="1">
    <source>
        <dbReference type="ARBA" id="ARBA00003767"/>
    </source>
</evidence>
<feature type="region of interest" description="Disordered" evidence="13">
    <location>
        <begin position="264"/>
        <end position="308"/>
    </location>
</feature>
<keyword evidence="11" id="KW-0539">Nucleus</keyword>
<dbReference type="PANTHER" id="PTHR24388">
    <property type="entry name" value="ZINC FINGER PROTEIN"/>
    <property type="match status" value="1"/>
</dbReference>
<dbReference type="GO" id="GO:0000981">
    <property type="term" value="F:DNA-binding transcription factor activity, RNA polymerase II-specific"/>
    <property type="evidence" value="ECO:0007669"/>
    <property type="project" value="TreeGrafter"/>
</dbReference>
<evidence type="ECO:0000256" key="9">
    <source>
        <dbReference type="ARBA" id="ARBA00023125"/>
    </source>
</evidence>
<evidence type="ECO:0000256" key="6">
    <source>
        <dbReference type="ARBA" id="ARBA00022771"/>
    </source>
</evidence>
<sequence>MDLEGNPSAVSQATLKIKLQKTVTHNLNVQTSNGISRIMKNCSDHLEEPEMERKDNTEETFARTSKQVTPTHKLIAELYTNPQNKQCTSGGYVENGAEVLSESQEEDQESQEHIKDKELPENDIQVTSKLKELQVKENQLDSAERPFKCPHCHWAFKKLCYLQSHITTHSGLKPHVCDICGKTFNRPLSLKRHERKHLGERPYSCSDCGKNFALASRMAEHQKTHKGVRPFVCSVCAKSFTKSSNLQHQQLNCAGCGSATPVRLPSPRRTRTSPASSSWAGDTSRRKETRALFASRSLERSASTAAAS</sequence>
<keyword evidence="10" id="KW-0804">Transcription</keyword>
<organism evidence="15 16">
    <name type="scientific">Neogobius melanostomus</name>
    <name type="common">round goby</name>
    <dbReference type="NCBI Taxonomy" id="47308"/>
    <lineage>
        <taxon>Eukaryota</taxon>
        <taxon>Metazoa</taxon>
        <taxon>Chordata</taxon>
        <taxon>Craniata</taxon>
        <taxon>Vertebrata</taxon>
        <taxon>Euteleostomi</taxon>
        <taxon>Actinopterygii</taxon>
        <taxon>Neopterygii</taxon>
        <taxon>Teleostei</taxon>
        <taxon>Neoteleostei</taxon>
        <taxon>Acanthomorphata</taxon>
        <taxon>Gobiaria</taxon>
        <taxon>Gobiiformes</taxon>
        <taxon>Gobioidei</taxon>
        <taxon>Gobiidae</taxon>
        <taxon>Benthophilinae</taxon>
        <taxon>Neogobiini</taxon>
        <taxon>Neogobius</taxon>
    </lineage>
</organism>
<evidence type="ECO:0000256" key="11">
    <source>
        <dbReference type="ARBA" id="ARBA00023242"/>
    </source>
</evidence>
<dbReference type="PROSITE" id="PS50157">
    <property type="entry name" value="ZINC_FINGER_C2H2_2"/>
    <property type="match status" value="3"/>
</dbReference>
<evidence type="ECO:0000256" key="10">
    <source>
        <dbReference type="ARBA" id="ARBA00023163"/>
    </source>
</evidence>
<dbReference type="InterPro" id="IPR013087">
    <property type="entry name" value="Znf_C2H2_type"/>
</dbReference>
<evidence type="ECO:0000256" key="13">
    <source>
        <dbReference type="SAM" id="MobiDB-lite"/>
    </source>
</evidence>
<evidence type="ECO:0000259" key="14">
    <source>
        <dbReference type="PROSITE" id="PS50157"/>
    </source>
</evidence>
<comment type="similarity">
    <text evidence="3">Belongs to the krueppel C2H2-type zinc-finger protein family.</text>
</comment>
<dbReference type="FunFam" id="3.30.160.60:FF:000446">
    <property type="entry name" value="Zinc finger protein"/>
    <property type="match status" value="1"/>
</dbReference>
<dbReference type="AlphaFoldDB" id="A0A8C6SBR0"/>
<reference evidence="15" key="1">
    <citation type="submission" date="2025-08" db="UniProtKB">
        <authorList>
            <consortium name="Ensembl"/>
        </authorList>
    </citation>
    <scope>IDENTIFICATION</scope>
</reference>
<comment type="subcellular location">
    <subcellularLocation>
        <location evidence="2">Nucleus</location>
    </subcellularLocation>
</comment>
<evidence type="ECO:0000256" key="8">
    <source>
        <dbReference type="ARBA" id="ARBA00023015"/>
    </source>
</evidence>
<dbReference type="Pfam" id="PF00096">
    <property type="entry name" value="zf-C2H2"/>
    <property type="match status" value="3"/>
</dbReference>
<protein>
    <recommendedName>
        <fullName evidence="14">C2H2-type domain-containing protein</fullName>
    </recommendedName>
</protein>
<dbReference type="GO" id="GO:0000978">
    <property type="term" value="F:RNA polymerase II cis-regulatory region sequence-specific DNA binding"/>
    <property type="evidence" value="ECO:0007669"/>
    <property type="project" value="TreeGrafter"/>
</dbReference>